<protein>
    <submittedName>
        <fullName evidence="1">Uncharacterized protein</fullName>
    </submittedName>
</protein>
<comment type="caution">
    <text evidence="1">The sequence shown here is derived from an EMBL/GenBank/DDBJ whole genome shotgun (WGS) entry which is preliminary data.</text>
</comment>
<dbReference type="AlphaFoldDB" id="A0A023C104"/>
<name>A0A023C104_9FLAO</name>
<sequence length="222" mass="25678">MILLLCSCNKKTEKQKPEQNSESIIIESKSELKTESELDTDYSLFAELFAKEVLKENIRTQEFDVTKLEKPNHLLIFKSDGLEKIVAYSSKNYPQKSEPNYYEHFILFVATFDNQKNAKNTFDRIKSDSKYGLMEWNGLEKELSERVRSLNVGAKSGGMITQIGKQVFSLVETCRETPIGGTWKDYENKFIGFITKNEEEIEVLNSHCGMDRYKIEKIKASR</sequence>
<dbReference type="STRING" id="1317122.ATO12_03630"/>
<keyword evidence="2" id="KW-1185">Reference proteome</keyword>
<proteinExistence type="predicted"/>
<dbReference type="EMBL" id="AQRA01000001">
    <property type="protein sequence ID" value="EZH75894.1"/>
    <property type="molecule type" value="Genomic_DNA"/>
</dbReference>
<gene>
    <name evidence="1" type="ORF">ATO12_03630</name>
</gene>
<reference evidence="1 2" key="1">
    <citation type="submission" date="2014-04" db="EMBL/GenBank/DDBJ databases">
        <title>Aquimarina sp. 22II-S11-z7 Genome Sequencing.</title>
        <authorList>
            <person name="Lai Q."/>
        </authorList>
    </citation>
    <scope>NUCLEOTIDE SEQUENCE [LARGE SCALE GENOMIC DNA]</scope>
    <source>
        <strain evidence="1 2">22II-S11-z7</strain>
    </source>
</reference>
<dbReference type="Proteomes" id="UP000023541">
    <property type="component" value="Unassembled WGS sequence"/>
</dbReference>
<evidence type="ECO:0000313" key="2">
    <source>
        <dbReference type="Proteomes" id="UP000023541"/>
    </source>
</evidence>
<evidence type="ECO:0000313" key="1">
    <source>
        <dbReference type="EMBL" id="EZH75894.1"/>
    </source>
</evidence>
<accession>A0A023C104</accession>
<organism evidence="1 2">
    <name type="scientific">Aquimarina atlantica</name>
    <dbReference type="NCBI Taxonomy" id="1317122"/>
    <lineage>
        <taxon>Bacteria</taxon>
        <taxon>Pseudomonadati</taxon>
        <taxon>Bacteroidota</taxon>
        <taxon>Flavobacteriia</taxon>
        <taxon>Flavobacteriales</taxon>
        <taxon>Flavobacteriaceae</taxon>
        <taxon>Aquimarina</taxon>
    </lineage>
</organism>